<feature type="region of interest" description="Disordered" evidence="1">
    <location>
        <begin position="1"/>
        <end position="26"/>
    </location>
</feature>
<keyword evidence="4" id="KW-1185">Reference proteome</keyword>
<feature type="transmembrane region" description="Helical" evidence="2">
    <location>
        <begin position="32"/>
        <end position="48"/>
    </location>
</feature>
<comment type="caution">
    <text evidence="3">The sequence shown here is derived from an EMBL/GenBank/DDBJ whole genome shotgun (WGS) entry which is preliminary data.</text>
</comment>
<keyword evidence="2" id="KW-0472">Membrane</keyword>
<dbReference type="PANTHER" id="PTHR33374">
    <property type="entry name" value="ARABINOGALACTAN PROTEIN 20"/>
    <property type="match status" value="1"/>
</dbReference>
<dbReference type="EMBL" id="CAXHTB010000016">
    <property type="protein sequence ID" value="CAL0322196.1"/>
    <property type="molecule type" value="Genomic_DNA"/>
</dbReference>
<dbReference type="Pfam" id="PF06376">
    <property type="entry name" value="AGP"/>
    <property type="match status" value="1"/>
</dbReference>
<organism evidence="3 4">
    <name type="scientific">Lupinus luteus</name>
    <name type="common">European yellow lupine</name>
    <dbReference type="NCBI Taxonomy" id="3873"/>
    <lineage>
        <taxon>Eukaryota</taxon>
        <taxon>Viridiplantae</taxon>
        <taxon>Streptophyta</taxon>
        <taxon>Embryophyta</taxon>
        <taxon>Tracheophyta</taxon>
        <taxon>Spermatophyta</taxon>
        <taxon>Magnoliopsida</taxon>
        <taxon>eudicotyledons</taxon>
        <taxon>Gunneridae</taxon>
        <taxon>Pentapetalae</taxon>
        <taxon>rosids</taxon>
        <taxon>fabids</taxon>
        <taxon>Fabales</taxon>
        <taxon>Fabaceae</taxon>
        <taxon>Papilionoideae</taxon>
        <taxon>50 kb inversion clade</taxon>
        <taxon>genistoids sensu lato</taxon>
        <taxon>core genistoids</taxon>
        <taxon>Genisteae</taxon>
        <taxon>Lupinus</taxon>
    </lineage>
</organism>
<evidence type="ECO:0000256" key="2">
    <source>
        <dbReference type="SAM" id="Phobius"/>
    </source>
</evidence>
<keyword evidence="2" id="KW-0812">Transmembrane</keyword>
<dbReference type="InterPro" id="IPR009424">
    <property type="entry name" value="AGP16/20/22/41"/>
</dbReference>
<name>A0AAV1XKW3_LUPLU</name>
<evidence type="ECO:0000256" key="1">
    <source>
        <dbReference type="SAM" id="MobiDB-lite"/>
    </source>
</evidence>
<reference evidence="3 4" key="1">
    <citation type="submission" date="2024-03" db="EMBL/GenBank/DDBJ databases">
        <authorList>
            <person name="Martinez-Hernandez J."/>
        </authorList>
    </citation>
    <scope>NUCLEOTIDE SEQUENCE [LARGE SCALE GENOMIC DNA]</scope>
</reference>
<dbReference type="AlphaFoldDB" id="A0AAV1XKW3"/>
<proteinExistence type="predicted"/>
<evidence type="ECO:0000313" key="3">
    <source>
        <dbReference type="EMBL" id="CAL0322196.1"/>
    </source>
</evidence>
<evidence type="ECO:0000313" key="4">
    <source>
        <dbReference type="Proteomes" id="UP001497480"/>
    </source>
</evidence>
<dbReference type="Proteomes" id="UP001497480">
    <property type="component" value="Unassembled WGS sequence"/>
</dbReference>
<protein>
    <submittedName>
        <fullName evidence="3">Uncharacterized protein</fullName>
    </submittedName>
</protein>
<accession>A0AAV1XKW3</accession>
<keyword evidence="2" id="KW-1133">Transmembrane helix</keyword>
<sequence>MGITTHFGEAHDLANSPTPPPTSDAGTALDQGVAYLLMLVALAITYTFH</sequence>
<gene>
    <name evidence="3" type="ORF">LLUT_LOCUS23256</name>
</gene>